<dbReference type="EMBL" id="GBRH01232702">
    <property type="protein sequence ID" value="JAD65193.1"/>
    <property type="molecule type" value="Transcribed_RNA"/>
</dbReference>
<organism evidence="2">
    <name type="scientific">Arundo donax</name>
    <name type="common">Giant reed</name>
    <name type="synonym">Donax arundinaceus</name>
    <dbReference type="NCBI Taxonomy" id="35708"/>
    <lineage>
        <taxon>Eukaryota</taxon>
        <taxon>Viridiplantae</taxon>
        <taxon>Streptophyta</taxon>
        <taxon>Embryophyta</taxon>
        <taxon>Tracheophyta</taxon>
        <taxon>Spermatophyta</taxon>
        <taxon>Magnoliopsida</taxon>
        <taxon>Liliopsida</taxon>
        <taxon>Poales</taxon>
        <taxon>Poaceae</taxon>
        <taxon>PACMAD clade</taxon>
        <taxon>Arundinoideae</taxon>
        <taxon>Arundineae</taxon>
        <taxon>Arundo</taxon>
    </lineage>
</organism>
<reference evidence="2" key="2">
    <citation type="journal article" date="2015" name="Data Brief">
        <title>Shoot transcriptome of the giant reed, Arundo donax.</title>
        <authorList>
            <person name="Barrero R.A."/>
            <person name="Guerrero F.D."/>
            <person name="Moolhuijzen P."/>
            <person name="Goolsby J.A."/>
            <person name="Tidwell J."/>
            <person name="Bellgard S.E."/>
            <person name="Bellgard M.I."/>
        </authorList>
    </citation>
    <scope>NUCLEOTIDE SEQUENCE</scope>
    <source>
        <tissue evidence="2">Shoot tissue taken approximately 20 cm above the soil surface</tissue>
    </source>
</reference>
<proteinExistence type="predicted"/>
<protein>
    <submittedName>
        <fullName evidence="2">Uncharacterized protein</fullName>
    </submittedName>
</protein>
<dbReference type="AlphaFoldDB" id="A0A0A9BSM7"/>
<evidence type="ECO:0000313" key="2">
    <source>
        <dbReference type="EMBL" id="JAD65193.1"/>
    </source>
</evidence>
<accession>A0A0A9BSM7</accession>
<name>A0A0A9BSM7_ARUDO</name>
<feature type="region of interest" description="Disordered" evidence="1">
    <location>
        <begin position="22"/>
        <end position="56"/>
    </location>
</feature>
<evidence type="ECO:0000256" key="1">
    <source>
        <dbReference type="SAM" id="MobiDB-lite"/>
    </source>
</evidence>
<reference evidence="2" key="1">
    <citation type="submission" date="2014-09" db="EMBL/GenBank/DDBJ databases">
        <authorList>
            <person name="Magalhaes I.L.F."/>
            <person name="Oliveira U."/>
            <person name="Santos F.R."/>
            <person name="Vidigal T.H.D.A."/>
            <person name="Brescovit A.D."/>
            <person name="Santos A.J."/>
        </authorList>
    </citation>
    <scope>NUCLEOTIDE SEQUENCE</scope>
    <source>
        <tissue evidence="2">Shoot tissue taken approximately 20 cm above the soil surface</tissue>
    </source>
</reference>
<sequence length="193" mass="21676">MLSKSMDSSYEPLILKKMKTSREQFGVEQSSLHADGVMPMDSEPAEPRLSPTNTAEKCRRILTRTSENSCVLFEGKRDNPSEKSKMLHTTPDKSSLRFVGEKENPLERTKILIRTPDENPLQVAAQSGIPSEKSKFCFSSPLPCFQATQCTKQVRAADQPFNIQDYCKDILKKTKDSESGESFLGLKSVFSFL</sequence>